<keyword evidence="1" id="KW-0812">Transmembrane</keyword>
<sequence>MKHASYRRRGTASCARGLAQLMICTALGVTPALAAEGARAPANLAGAQFDTQPGALPVLLIATVLVLLGCAVSAPAKETFH</sequence>
<feature type="transmembrane region" description="Helical" evidence="1">
    <location>
        <begin position="58"/>
        <end position="76"/>
    </location>
</feature>
<dbReference type="Proteomes" id="UP000447355">
    <property type="component" value="Unassembled WGS sequence"/>
</dbReference>
<name>A0A845GHS3_9BURK</name>
<dbReference type="EMBL" id="WWCX01000011">
    <property type="protein sequence ID" value="MYM94133.1"/>
    <property type="molecule type" value="Genomic_DNA"/>
</dbReference>
<accession>A0A845GHS3</accession>
<evidence type="ECO:0000313" key="4">
    <source>
        <dbReference type="Proteomes" id="UP000447355"/>
    </source>
</evidence>
<feature type="chain" id="PRO_5032734841" evidence="2">
    <location>
        <begin position="35"/>
        <end position="81"/>
    </location>
</feature>
<organism evidence="3 4">
    <name type="scientific">Duganella vulcania</name>
    <dbReference type="NCBI Taxonomy" id="2692166"/>
    <lineage>
        <taxon>Bacteria</taxon>
        <taxon>Pseudomonadati</taxon>
        <taxon>Pseudomonadota</taxon>
        <taxon>Betaproteobacteria</taxon>
        <taxon>Burkholderiales</taxon>
        <taxon>Oxalobacteraceae</taxon>
        <taxon>Telluria group</taxon>
        <taxon>Duganella</taxon>
    </lineage>
</organism>
<protein>
    <submittedName>
        <fullName evidence="3">Uncharacterized protein</fullName>
    </submittedName>
</protein>
<evidence type="ECO:0000256" key="1">
    <source>
        <dbReference type="SAM" id="Phobius"/>
    </source>
</evidence>
<keyword evidence="1" id="KW-1133">Transmembrane helix</keyword>
<evidence type="ECO:0000256" key="2">
    <source>
        <dbReference type="SAM" id="SignalP"/>
    </source>
</evidence>
<comment type="caution">
    <text evidence="3">The sequence shown here is derived from an EMBL/GenBank/DDBJ whole genome shotgun (WGS) entry which is preliminary data.</text>
</comment>
<reference evidence="3" key="1">
    <citation type="submission" date="2019-12" db="EMBL/GenBank/DDBJ databases">
        <title>Novel species isolated from a subtropical stream in China.</title>
        <authorList>
            <person name="Lu H."/>
        </authorList>
    </citation>
    <scope>NUCLEOTIDE SEQUENCE [LARGE SCALE GENOMIC DNA]</scope>
    <source>
        <strain evidence="3">FT81W</strain>
    </source>
</reference>
<keyword evidence="1" id="KW-0472">Membrane</keyword>
<evidence type="ECO:0000313" key="3">
    <source>
        <dbReference type="EMBL" id="MYM94133.1"/>
    </source>
</evidence>
<gene>
    <name evidence="3" type="ORF">GTP90_09715</name>
</gene>
<keyword evidence="2" id="KW-0732">Signal</keyword>
<proteinExistence type="predicted"/>
<feature type="signal peptide" evidence="2">
    <location>
        <begin position="1"/>
        <end position="34"/>
    </location>
</feature>
<dbReference type="AlphaFoldDB" id="A0A845GHS3"/>
<dbReference type="RefSeq" id="WP_161083328.1">
    <property type="nucleotide sequence ID" value="NZ_WWCX01000011.1"/>
</dbReference>